<organism evidence="1 2">
    <name type="scientific">Rotaria socialis</name>
    <dbReference type="NCBI Taxonomy" id="392032"/>
    <lineage>
        <taxon>Eukaryota</taxon>
        <taxon>Metazoa</taxon>
        <taxon>Spiralia</taxon>
        <taxon>Gnathifera</taxon>
        <taxon>Rotifera</taxon>
        <taxon>Eurotatoria</taxon>
        <taxon>Bdelloidea</taxon>
        <taxon>Philodinida</taxon>
        <taxon>Philodinidae</taxon>
        <taxon>Rotaria</taxon>
    </lineage>
</organism>
<proteinExistence type="predicted"/>
<evidence type="ECO:0000313" key="1">
    <source>
        <dbReference type="EMBL" id="CAF5094805.1"/>
    </source>
</evidence>
<dbReference type="Proteomes" id="UP000663848">
    <property type="component" value="Unassembled WGS sequence"/>
</dbReference>
<reference evidence="1" key="1">
    <citation type="submission" date="2021-02" db="EMBL/GenBank/DDBJ databases">
        <authorList>
            <person name="Nowell W R."/>
        </authorList>
    </citation>
    <scope>NUCLEOTIDE SEQUENCE</scope>
</reference>
<feature type="non-terminal residue" evidence="1">
    <location>
        <position position="1"/>
    </location>
</feature>
<dbReference type="AlphaFoldDB" id="A0A822EE75"/>
<gene>
    <name evidence="1" type="ORF">QYT958_LOCUS44523</name>
</gene>
<accession>A0A822EE75</accession>
<name>A0A822EE75_9BILA</name>
<evidence type="ECO:0000313" key="2">
    <source>
        <dbReference type="Proteomes" id="UP000663848"/>
    </source>
</evidence>
<sequence length="55" mass="5636">TNDLDLAVNVTLEPSSNITSNLNFPLSIARVKESRAASTVGSLVLKVGVGPGITV</sequence>
<dbReference type="EMBL" id="CAJOBR010069343">
    <property type="protein sequence ID" value="CAF5094805.1"/>
    <property type="molecule type" value="Genomic_DNA"/>
</dbReference>
<protein>
    <submittedName>
        <fullName evidence="1">Uncharacterized protein</fullName>
    </submittedName>
</protein>
<comment type="caution">
    <text evidence="1">The sequence shown here is derived from an EMBL/GenBank/DDBJ whole genome shotgun (WGS) entry which is preliminary data.</text>
</comment>